<dbReference type="Gene3D" id="1.10.287.70">
    <property type="match status" value="1"/>
</dbReference>
<evidence type="ECO:0000256" key="2">
    <source>
        <dbReference type="ARBA" id="ARBA00022448"/>
    </source>
</evidence>
<comment type="subcellular location">
    <subcellularLocation>
        <location evidence="1">Membrane</location>
        <topology evidence="1">Multi-pass membrane protein</topology>
    </subcellularLocation>
</comment>
<evidence type="ECO:0000313" key="13">
    <source>
        <dbReference type="Proteomes" id="UP000507470"/>
    </source>
</evidence>
<feature type="transmembrane region" description="Helical" evidence="10">
    <location>
        <begin position="309"/>
        <end position="330"/>
    </location>
</feature>
<evidence type="ECO:0000256" key="4">
    <source>
        <dbReference type="ARBA" id="ARBA00022989"/>
    </source>
</evidence>
<dbReference type="FunFam" id="2.60.120.10:FF:000002">
    <property type="entry name" value="Cyclic nucleotide gated channel alpha 1a"/>
    <property type="match status" value="1"/>
</dbReference>
<feature type="domain" description="Cyclic nucleotide-binding" evidence="11">
    <location>
        <begin position="416"/>
        <end position="539"/>
    </location>
</feature>
<name>A0A6J8DSK3_MYTCO</name>
<evidence type="ECO:0000256" key="5">
    <source>
        <dbReference type="ARBA" id="ARBA00023065"/>
    </source>
</evidence>
<dbReference type="Pfam" id="PF16526">
    <property type="entry name" value="CLZ"/>
    <property type="match status" value="1"/>
</dbReference>
<dbReference type="InterPro" id="IPR018490">
    <property type="entry name" value="cNMP-bd_dom_sf"/>
</dbReference>
<feature type="transmembrane region" description="Helical" evidence="10">
    <location>
        <begin position="102"/>
        <end position="122"/>
    </location>
</feature>
<dbReference type="SUPFAM" id="SSF81324">
    <property type="entry name" value="Voltage-gated potassium channels"/>
    <property type="match status" value="1"/>
</dbReference>
<feature type="transmembrane region" description="Helical" evidence="10">
    <location>
        <begin position="240"/>
        <end position="258"/>
    </location>
</feature>
<evidence type="ECO:0000259" key="11">
    <source>
        <dbReference type="PROSITE" id="PS50042"/>
    </source>
</evidence>
<evidence type="ECO:0000313" key="12">
    <source>
        <dbReference type="EMBL" id="CAC5411608.1"/>
    </source>
</evidence>
<dbReference type="InterPro" id="IPR018488">
    <property type="entry name" value="cNMP-bd_CS"/>
</dbReference>
<sequence length="672" mass="78141">MIRAFRRFTIARKIWAKDDASESEEKDNKEPGAPKTRAKWGTAVKNVIRRKSDVVEKDPFLDKFTVTGRAFEKDEDDHFECSKLFTKKYWKELVFDPADFPYYYWSMLAASIIMYNIVFLILRITFHDQVESPHNIPIWFAFDYISDFFYLCDMFVKSRIGFLESGLLVKDVGRLTNVYLKSWMFKADILSVLPTDFFYFLQRNTAFRLNRIIKIWRMMEFFRLAQTHTNFPNLFGVARLILYIIIIIHWNACFYFSISRYLGFGSDGWVYPDPTTEDYGDFFKQYVTSFYWSCLTLTTIGDTPYPETVISYCFCIVDSLVGVLIFATIFGNVGALINGMDAARTEYQAKVDSVKRYMELRGVFGELQVRVIKWFDYTWNNKQSFDDKEVLFYLPEKLRAEISVHVHLGTLRRVAIFQDSEPGLLVELVLKLRLQVFSPGDYICRKGDIGKDMYIVKRGRLQVVSEDGKVIFVTLSDGSVFGEISVLNISGNKTGNRRTASVRSVGYSDLFCLSKRDLWDALEEYPEAKKNLMHKGQQLLRKDNLLDEDAARKEERRLQNLDKRIELIHDAVDDLQYNVKRLAKQIQNQQNPGLLQAKSKSRIQVMPLPQEQPKEESKDAPKEESKNAPKEESKEPPKAPAPKEESKIEPETKPVAKPESKLEETKKEDNEN</sequence>
<dbReference type="Gene3D" id="2.60.120.10">
    <property type="entry name" value="Jelly Rolls"/>
    <property type="match status" value="1"/>
</dbReference>
<dbReference type="InterPro" id="IPR032406">
    <property type="entry name" value="CLZ_dom"/>
</dbReference>
<feature type="compositionally biased region" description="Basic and acidic residues" evidence="9">
    <location>
        <begin position="612"/>
        <end position="672"/>
    </location>
</feature>
<dbReference type="GO" id="GO:0017071">
    <property type="term" value="C:intracellular cyclic nucleotide activated cation channel complex"/>
    <property type="evidence" value="ECO:0007669"/>
    <property type="project" value="TreeGrafter"/>
</dbReference>
<dbReference type="GO" id="GO:0044877">
    <property type="term" value="F:protein-containing complex binding"/>
    <property type="evidence" value="ECO:0007669"/>
    <property type="project" value="TreeGrafter"/>
</dbReference>
<dbReference type="InterPro" id="IPR014710">
    <property type="entry name" value="RmlC-like_jellyroll"/>
</dbReference>
<dbReference type="FunFam" id="1.10.287.630:FF:000001">
    <property type="entry name" value="Cyclic nucleotide-gated channel alpha 3"/>
    <property type="match status" value="1"/>
</dbReference>
<dbReference type="Proteomes" id="UP000507470">
    <property type="component" value="Unassembled WGS sequence"/>
</dbReference>
<keyword evidence="8" id="KW-0407">Ion channel</keyword>
<dbReference type="InterPro" id="IPR000595">
    <property type="entry name" value="cNMP-bd_dom"/>
</dbReference>
<dbReference type="GO" id="GO:0005886">
    <property type="term" value="C:plasma membrane"/>
    <property type="evidence" value="ECO:0007669"/>
    <property type="project" value="TreeGrafter"/>
</dbReference>
<organism evidence="12 13">
    <name type="scientific">Mytilus coruscus</name>
    <name type="common">Sea mussel</name>
    <dbReference type="NCBI Taxonomy" id="42192"/>
    <lineage>
        <taxon>Eukaryota</taxon>
        <taxon>Metazoa</taxon>
        <taxon>Spiralia</taxon>
        <taxon>Lophotrochozoa</taxon>
        <taxon>Mollusca</taxon>
        <taxon>Bivalvia</taxon>
        <taxon>Autobranchia</taxon>
        <taxon>Pteriomorphia</taxon>
        <taxon>Mytilida</taxon>
        <taxon>Mytiloidea</taxon>
        <taxon>Mytilidae</taxon>
        <taxon>Mytilinae</taxon>
        <taxon>Mytilus</taxon>
    </lineage>
</organism>
<evidence type="ECO:0000256" key="8">
    <source>
        <dbReference type="ARBA" id="ARBA00023303"/>
    </source>
</evidence>
<dbReference type="SMART" id="SM00100">
    <property type="entry name" value="cNMP"/>
    <property type="match status" value="1"/>
</dbReference>
<reference evidence="12 13" key="1">
    <citation type="submission" date="2020-06" db="EMBL/GenBank/DDBJ databases">
        <authorList>
            <person name="Li R."/>
            <person name="Bekaert M."/>
        </authorList>
    </citation>
    <scope>NUCLEOTIDE SEQUENCE [LARGE SCALE GENOMIC DNA]</scope>
    <source>
        <strain evidence="13">wild</strain>
    </source>
</reference>
<keyword evidence="6 10" id="KW-0472">Membrane</keyword>
<evidence type="ECO:0000256" key="3">
    <source>
        <dbReference type="ARBA" id="ARBA00022692"/>
    </source>
</evidence>
<keyword evidence="2" id="KW-0813">Transport</keyword>
<gene>
    <name evidence="12" type="ORF">MCOR_44673</name>
</gene>
<dbReference type="Gene3D" id="1.10.287.630">
    <property type="entry name" value="Helix hairpin bin"/>
    <property type="match status" value="1"/>
</dbReference>
<feature type="region of interest" description="Disordered" evidence="9">
    <location>
        <begin position="18"/>
        <end position="37"/>
    </location>
</feature>
<evidence type="ECO:0000256" key="10">
    <source>
        <dbReference type="SAM" id="Phobius"/>
    </source>
</evidence>
<keyword evidence="13" id="KW-1185">Reference proteome</keyword>
<protein>
    <submittedName>
        <fullName evidence="12">CNGA3</fullName>
    </submittedName>
</protein>
<evidence type="ECO:0000256" key="1">
    <source>
        <dbReference type="ARBA" id="ARBA00004141"/>
    </source>
</evidence>
<dbReference type="OrthoDB" id="421226at2759"/>
<dbReference type="GO" id="GO:0005223">
    <property type="term" value="F:intracellularly cGMP-activated cation channel activity"/>
    <property type="evidence" value="ECO:0007669"/>
    <property type="project" value="TreeGrafter"/>
</dbReference>
<evidence type="ECO:0000256" key="6">
    <source>
        <dbReference type="ARBA" id="ARBA00023136"/>
    </source>
</evidence>
<keyword evidence="3 10" id="KW-0812">Transmembrane</keyword>
<keyword evidence="5" id="KW-0406">Ion transport</keyword>
<accession>A0A6J8DSK3</accession>
<dbReference type="InterPro" id="IPR005821">
    <property type="entry name" value="Ion_trans_dom"/>
</dbReference>
<dbReference type="PANTHER" id="PTHR45638">
    <property type="entry name" value="CYCLIC NUCLEOTIDE-GATED CATION CHANNEL SUBUNIT A"/>
    <property type="match status" value="1"/>
</dbReference>
<dbReference type="CDD" id="cd00038">
    <property type="entry name" value="CAP_ED"/>
    <property type="match status" value="1"/>
</dbReference>
<keyword evidence="7" id="KW-1071">Ligand-gated ion channel</keyword>
<dbReference type="SUPFAM" id="SSF51206">
    <property type="entry name" value="cAMP-binding domain-like"/>
    <property type="match status" value="1"/>
</dbReference>
<evidence type="ECO:0000256" key="9">
    <source>
        <dbReference type="SAM" id="MobiDB-lite"/>
    </source>
</evidence>
<dbReference type="AlphaFoldDB" id="A0A6J8DSK3"/>
<dbReference type="GO" id="GO:0005222">
    <property type="term" value="F:intracellularly cAMP-activated cation channel activity"/>
    <property type="evidence" value="ECO:0007669"/>
    <property type="project" value="TreeGrafter"/>
</dbReference>
<dbReference type="PROSITE" id="PS00889">
    <property type="entry name" value="CNMP_BINDING_2"/>
    <property type="match status" value="1"/>
</dbReference>
<dbReference type="Pfam" id="PF00520">
    <property type="entry name" value="Ion_trans"/>
    <property type="match status" value="1"/>
</dbReference>
<keyword evidence="4 10" id="KW-1133">Transmembrane helix</keyword>
<dbReference type="EMBL" id="CACVKT020007876">
    <property type="protein sequence ID" value="CAC5411608.1"/>
    <property type="molecule type" value="Genomic_DNA"/>
</dbReference>
<dbReference type="InterPro" id="IPR050866">
    <property type="entry name" value="CNG_cation_channel"/>
</dbReference>
<dbReference type="PROSITE" id="PS50042">
    <property type="entry name" value="CNMP_BINDING_3"/>
    <property type="match status" value="1"/>
</dbReference>
<dbReference type="PROSITE" id="PS00888">
    <property type="entry name" value="CNMP_BINDING_1"/>
    <property type="match status" value="1"/>
</dbReference>
<dbReference type="GO" id="GO:0030553">
    <property type="term" value="F:cGMP binding"/>
    <property type="evidence" value="ECO:0007669"/>
    <property type="project" value="TreeGrafter"/>
</dbReference>
<feature type="region of interest" description="Disordered" evidence="9">
    <location>
        <begin position="604"/>
        <end position="672"/>
    </location>
</feature>
<evidence type="ECO:0000256" key="7">
    <source>
        <dbReference type="ARBA" id="ARBA00023286"/>
    </source>
</evidence>
<dbReference type="Pfam" id="PF00027">
    <property type="entry name" value="cNMP_binding"/>
    <property type="match status" value="1"/>
</dbReference>
<dbReference type="PANTHER" id="PTHR45638:SF11">
    <property type="entry name" value="CYCLIC NUCLEOTIDE-GATED CATION CHANNEL SUBUNIT A"/>
    <property type="match status" value="1"/>
</dbReference>
<proteinExistence type="predicted"/>